<dbReference type="Pfam" id="PF00856">
    <property type="entry name" value="SET"/>
    <property type="match status" value="1"/>
</dbReference>
<dbReference type="GO" id="GO:0016279">
    <property type="term" value="F:protein-lysine N-methyltransferase activity"/>
    <property type="evidence" value="ECO:0007669"/>
    <property type="project" value="InterPro"/>
</dbReference>
<proteinExistence type="predicted"/>
<dbReference type="Gene3D" id="2.170.270.10">
    <property type="entry name" value="SET domain"/>
    <property type="match status" value="1"/>
</dbReference>
<organism evidence="3 4">
    <name type="scientific">Globodera rostochiensis</name>
    <name type="common">Golden nematode worm</name>
    <name type="synonym">Heterodera rostochiensis</name>
    <dbReference type="NCBI Taxonomy" id="31243"/>
    <lineage>
        <taxon>Eukaryota</taxon>
        <taxon>Metazoa</taxon>
        <taxon>Ecdysozoa</taxon>
        <taxon>Nematoda</taxon>
        <taxon>Chromadorea</taxon>
        <taxon>Rhabditida</taxon>
        <taxon>Tylenchina</taxon>
        <taxon>Tylenchomorpha</taxon>
        <taxon>Tylenchoidea</taxon>
        <taxon>Heteroderidae</taxon>
        <taxon>Heteroderinae</taxon>
        <taxon>Globodera</taxon>
    </lineage>
</organism>
<dbReference type="InterPro" id="IPR046341">
    <property type="entry name" value="SET_dom_sf"/>
</dbReference>
<name>A0A914H5T2_GLORO</name>
<dbReference type="SMART" id="SM00317">
    <property type="entry name" value="SET"/>
    <property type="match status" value="1"/>
</dbReference>
<dbReference type="PANTHER" id="PTHR46307">
    <property type="entry name" value="G9A, ISOFORM B"/>
    <property type="match status" value="1"/>
</dbReference>
<dbReference type="WBParaSite" id="Gr19_v10_g14443.t1">
    <property type="protein sequence ID" value="Gr19_v10_g14443.t1"/>
    <property type="gene ID" value="Gr19_v10_g14443"/>
</dbReference>
<feature type="region of interest" description="Disordered" evidence="1">
    <location>
        <begin position="28"/>
        <end position="52"/>
    </location>
</feature>
<protein>
    <submittedName>
        <fullName evidence="4">SET domain-containing protein</fullName>
    </submittedName>
</protein>
<dbReference type="PROSITE" id="PS50280">
    <property type="entry name" value="SET"/>
    <property type="match status" value="1"/>
</dbReference>
<dbReference type="AlphaFoldDB" id="A0A914H5T2"/>
<evidence type="ECO:0000313" key="4">
    <source>
        <dbReference type="WBParaSite" id="Gr19_v10_g14443.t1"/>
    </source>
</evidence>
<dbReference type="SUPFAM" id="SSF82199">
    <property type="entry name" value="SET domain"/>
    <property type="match status" value="1"/>
</dbReference>
<dbReference type="GO" id="GO:0002039">
    <property type="term" value="F:p53 binding"/>
    <property type="evidence" value="ECO:0007669"/>
    <property type="project" value="InterPro"/>
</dbReference>
<dbReference type="GO" id="GO:0042054">
    <property type="term" value="F:histone methyltransferase activity"/>
    <property type="evidence" value="ECO:0007669"/>
    <property type="project" value="InterPro"/>
</dbReference>
<evidence type="ECO:0000259" key="2">
    <source>
        <dbReference type="PROSITE" id="PS50280"/>
    </source>
</evidence>
<dbReference type="Proteomes" id="UP000887572">
    <property type="component" value="Unplaced"/>
</dbReference>
<evidence type="ECO:0000256" key="1">
    <source>
        <dbReference type="SAM" id="MobiDB-lite"/>
    </source>
</evidence>
<feature type="compositionally biased region" description="Acidic residues" evidence="1">
    <location>
        <begin position="356"/>
        <end position="378"/>
    </location>
</feature>
<reference evidence="4" key="1">
    <citation type="submission" date="2022-11" db="UniProtKB">
        <authorList>
            <consortium name="WormBaseParasite"/>
        </authorList>
    </citation>
    <scope>IDENTIFICATION</scope>
</reference>
<dbReference type="InterPro" id="IPR001214">
    <property type="entry name" value="SET_dom"/>
</dbReference>
<evidence type="ECO:0000313" key="3">
    <source>
        <dbReference type="Proteomes" id="UP000887572"/>
    </source>
</evidence>
<feature type="domain" description="SET" evidence="2">
    <location>
        <begin position="144"/>
        <end position="262"/>
    </location>
</feature>
<keyword evidence="3" id="KW-1185">Reference proteome</keyword>
<dbReference type="InterPro" id="IPR043550">
    <property type="entry name" value="EHMT1/EHMT2"/>
</dbReference>
<dbReference type="PANTHER" id="PTHR46307:SF4">
    <property type="entry name" value="G9A, ISOFORM B"/>
    <property type="match status" value="1"/>
</dbReference>
<accession>A0A914H5T2</accession>
<feature type="region of interest" description="Disordered" evidence="1">
    <location>
        <begin position="351"/>
        <end position="378"/>
    </location>
</feature>
<sequence>MRTKRLASKACIGGSRTKKLALKYVAGGGGGGNSGSKRPVVATKSTGTPANKKVCLNQHGEQVDGDHEEMPSLQVAAQENSGNSGIFVVDDLSDGKELNKLRVINTYNEEEMCPFEYITSTENDLKNGDVPCKDGSGPTLRSNTRFQVFYANPKLKLKWSLQTLDAIEAGTPLFEYTGVLSKVEPKKPDNYVVVFEHDGQKYLVDAFRKGNLARFVNHSCRPNCRAVLTHIDGTEQKERIPSVVIYALRHIYACEELVMDYGRDWWFAKADSFSCQCGSEQCKYGEDWCAKESQYPWNRARRRQATCCKGCAPRMQLAMKKIPFTRMARINASPLIGSWSGMDKKLSESQLALLIDSDDEEEEEESEQDEEEEESEED</sequence>